<comment type="caution">
    <text evidence="1">The sequence shown here is derived from an EMBL/GenBank/DDBJ whole genome shotgun (WGS) entry which is preliminary data.</text>
</comment>
<proteinExistence type="predicted"/>
<protein>
    <submittedName>
        <fullName evidence="1">Uncharacterized protein</fullName>
    </submittedName>
</protein>
<sequence>MVIFFAKLNIKSHSKQVITYTAFHIFNKKTRVFLHKKSAKRFLFTDFQLSLFVKYSEFIEFEYNIYLCLFLNSLLFFMK</sequence>
<dbReference type="EMBL" id="VSSQ01000002">
    <property type="protein sequence ID" value="MPL56197.1"/>
    <property type="molecule type" value="Genomic_DNA"/>
</dbReference>
<name>A0A644SPG9_9ZZZZ</name>
<evidence type="ECO:0000313" key="1">
    <source>
        <dbReference type="EMBL" id="MPL56197.1"/>
    </source>
</evidence>
<dbReference type="AlphaFoldDB" id="A0A644SPG9"/>
<accession>A0A644SPG9</accession>
<gene>
    <name evidence="1" type="ORF">SDC9_01679</name>
</gene>
<organism evidence="1">
    <name type="scientific">bioreactor metagenome</name>
    <dbReference type="NCBI Taxonomy" id="1076179"/>
    <lineage>
        <taxon>unclassified sequences</taxon>
        <taxon>metagenomes</taxon>
        <taxon>ecological metagenomes</taxon>
    </lineage>
</organism>
<reference evidence="1" key="1">
    <citation type="submission" date="2019-08" db="EMBL/GenBank/DDBJ databases">
        <authorList>
            <person name="Kucharzyk K."/>
            <person name="Murdoch R.W."/>
            <person name="Higgins S."/>
            <person name="Loffler F."/>
        </authorList>
    </citation>
    <scope>NUCLEOTIDE SEQUENCE</scope>
</reference>